<dbReference type="Pfam" id="PF04434">
    <property type="entry name" value="SWIM"/>
    <property type="match status" value="1"/>
</dbReference>
<evidence type="ECO:0000313" key="7">
    <source>
        <dbReference type="EnsemblPlants" id="AUR62033098-RA:cds"/>
    </source>
</evidence>
<keyword evidence="8" id="KW-1185">Reference proteome</keyword>
<evidence type="ECO:0000313" key="8">
    <source>
        <dbReference type="Proteomes" id="UP000596660"/>
    </source>
</evidence>
<feature type="compositionally biased region" description="Polar residues" evidence="5">
    <location>
        <begin position="411"/>
        <end position="423"/>
    </location>
</feature>
<organism evidence="7 8">
    <name type="scientific">Chenopodium quinoa</name>
    <name type="common">Quinoa</name>
    <dbReference type="NCBI Taxonomy" id="63459"/>
    <lineage>
        <taxon>Eukaryota</taxon>
        <taxon>Viridiplantae</taxon>
        <taxon>Streptophyta</taxon>
        <taxon>Embryophyta</taxon>
        <taxon>Tracheophyta</taxon>
        <taxon>Spermatophyta</taxon>
        <taxon>Magnoliopsida</taxon>
        <taxon>eudicotyledons</taxon>
        <taxon>Gunneridae</taxon>
        <taxon>Pentapetalae</taxon>
        <taxon>Caryophyllales</taxon>
        <taxon>Chenopodiaceae</taxon>
        <taxon>Chenopodioideae</taxon>
        <taxon>Atripliceae</taxon>
        <taxon>Chenopodium</taxon>
    </lineage>
</organism>
<dbReference type="InterPro" id="IPR004330">
    <property type="entry name" value="FAR1_DNA_bnd_dom"/>
</dbReference>
<dbReference type="PANTHER" id="PTHR47718">
    <property type="entry name" value="OS01G0519700 PROTEIN"/>
    <property type="match status" value="1"/>
</dbReference>
<dbReference type="InterPro" id="IPR007527">
    <property type="entry name" value="Znf_SWIM"/>
</dbReference>
<keyword evidence="3" id="KW-0862">Zinc</keyword>
<evidence type="ECO:0000256" key="3">
    <source>
        <dbReference type="ARBA" id="ARBA00022833"/>
    </source>
</evidence>
<dbReference type="Proteomes" id="UP000596660">
    <property type="component" value="Unplaced"/>
</dbReference>
<name>A0A803MP97_CHEQI</name>
<dbReference type="AlphaFoldDB" id="A0A803MP97"/>
<dbReference type="PROSITE" id="PS50966">
    <property type="entry name" value="ZF_SWIM"/>
    <property type="match status" value="1"/>
</dbReference>
<evidence type="ECO:0000259" key="6">
    <source>
        <dbReference type="PROSITE" id="PS50966"/>
    </source>
</evidence>
<dbReference type="InterPro" id="IPR006564">
    <property type="entry name" value="Znf_PMZ"/>
</dbReference>
<dbReference type="Gramene" id="AUR62033098-RA">
    <property type="protein sequence ID" value="AUR62033098-RA:cds"/>
    <property type="gene ID" value="AUR62033098"/>
</dbReference>
<sequence>MSESVEHCSSSVTTEDSNVRIFKTPTQPLLSKIYYNFGGDKEYMPCCSSENKPFLGMIFDSLQDGIAFYYKYANECGFKVRSGTTKSQKNKDDPTGKGVTLIKYLLCSKEGYVTNNKKSGKQVEGACLKRKTVKRVCCPAKIKFRFCNDGKYMVYCFYESHSHPFSTPITRQHAADIYTRAIFYDFQEECQGPCFSCGVESCSSLYGDGVEFSVIVDHEKRKNFDVNFDLATYESSCTCRMFESQGVLCRHILFVMKVKCVREIPDAYILNRWRKDVLKKASVIDVALDDASKYDKKKQLVSILWSNIFSCVSLTDQSEDDLSELIKTLSLFEEQVISKNIPENAPSSKEVEDADIQVLVGSNEVDVNVLPPNQCINKGSARSSKRLKSAKEIATEEKSKKGRTCRACGQSGVSHDSRNSPNK</sequence>
<keyword evidence="2 4" id="KW-0863">Zinc-finger</keyword>
<dbReference type="SMART" id="SM00575">
    <property type="entry name" value="ZnF_PMZ"/>
    <property type="match status" value="1"/>
</dbReference>
<evidence type="ECO:0000256" key="2">
    <source>
        <dbReference type="ARBA" id="ARBA00022771"/>
    </source>
</evidence>
<feature type="domain" description="SWIM-type" evidence="6">
    <location>
        <begin position="224"/>
        <end position="260"/>
    </location>
</feature>
<proteinExistence type="predicted"/>
<evidence type="ECO:0000256" key="5">
    <source>
        <dbReference type="SAM" id="MobiDB-lite"/>
    </source>
</evidence>
<protein>
    <recommendedName>
        <fullName evidence="6">SWIM-type domain-containing protein</fullName>
    </recommendedName>
</protein>
<feature type="compositionally biased region" description="Basic and acidic residues" evidence="5">
    <location>
        <begin position="389"/>
        <end position="399"/>
    </location>
</feature>
<dbReference type="GO" id="GO:0008270">
    <property type="term" value="F:zinc ion binding"/>
    <property type="evidence" value="ECO:0007669"/>
    <property type="project" value="UniProtKB-KW"/>
</dbReference>
<accession>A0A803MP97</accession>
<dbReference type="EnsemblPlants" id="AUR62033098-RA">
    <property type="protein sequence ID" value="AUR62033098-RA:cds"/>
    <property type="gene ID" value="AUR62033098"/>
</dbReference>
<evidence type="ECO:0000256" key="1">
    <source>
        <dbReference type="ARBA" id="ARBA00022723"/>
    </source>
</evidence>
<dbReference type="PANTHER" id="PTHR47718:SF18">
    <property type="entry name" value="PROTEIN FAR1-RELATED SEQUENCE 5-LIKE"/>
    <property type="match status" value="1"/>
</dbReference>
<keyword evidence="1" id="KW-0479">Metal-binding</keyword>
<dbReference type="OMA" id="TAKHCED"/>
<reference evidence="7" key="2">
    <citation type="submission" date="2021-03" db="UniProtKB">
        <authorList>
            <consortium name="EnsemblPlants"/>
        </authorList>
    </citation>
    <scope>IDENTIFICATION</scope>
</reference>
<dbReference type="Pfam" id="PF03101">
    <property type="entry name" value="FAR1"/>
    <property type="match status" value="1"/>
</dbReference>
<reference evidence="7" key="1">
    <citation type="journal article" date="2017" name="Nature">
        <title>The genome of Chenopodium quinoa.</title>
        <authorList>
            <person name="Jarvis D.E."/>
            <person name="Ho Y.S."/>
            <person name="Lightfoot D.J."/>
            <person name="Schmoeckel S.M."/>
            <person name="Li B."/>
            <person name="Borm T.J.A."/>
            <person name="Ohyanagi H."/>
            <person name="Mineta K."/>
            <person name="Michell C.T."/>
            <person name="Saber N."/>
            <person name="Kharbatia N.M."/>
            <person name="Rupper R.R."/>
            <person name="Sharp A.R."/>
            <person name="Dally N."/>
            <person name="Boughton B.A."/>
            <person name="Woo Y.H."/>
            <person name="Gao G."/>
            <person name="Schijlen E.G.W.M."/>
            <person name="Guo X."/>
            <person name="Momin A.A."/>
            <person name="Negrao S."/>
            <person name="Al-Babili S."/>
            <person name="Gehring C."/>
            <person name="Roessner U."/>
            <person name="Jung C."/>
            <person name="Murphy K."/>
            <person name="Arold S.T."/>
            <person name="Gojobori T."/>
            <person name="van der Linden C.G."/>
            <person name="van Loo E.N."/>
            <person name="Jellen E.N."/>
            <person name="Maughan P.J."/>
            <person name="Tester M."/>
        </authorList>
    </citation>
    <scope>NUCLEOTIDE SEQUENCE [LARGE SCALE GENOMIC DNA]</scope>
    <source>
        <strain evidence="7">cv. PI 614886</strain>
    </source>
</reference>
<evidence type="ECO:0000256" key="4">
    <source>
        <dbReference type="PROSITE-ProRule" id="PRU00325"/>
    </source>
</evidence>
<feature type="region of interest" description="Disordered" evidence="5">
    <location>
        <begin position="379"/>
        <end position="423"/>
    </location>
</feature>